<gene>
    <name evidence="1" type="ORF">ACFOM9_05235</name>
</gene>
<organism evidence="1 2">
    <name type="scientific">Luteimonas notoginsengisoli</name>
    <dbReference type="NCBI Taxonomy" id="1578200"/>
    <lineage>
        <taxon>Bacteria</taxon>
        <taxon>Pseudomonadati</taxon>
        <taxon>Pseudomonadota</taxon>
        <taxon>Gammaproteobacteria</taxon>
        <taxon>Lysobacterales</taxon>
        <taxon>Lysobacteraceae</taxon>
        <taxon>Luteimonas</taxon>
    </lineage>
</organism>
<protein>
    <submittedName>
        <fullName evidence="1">Uncharacterized protein</fullName>
    </submittedName>
</protein>
<proteinExistence type="predicted"/>
<dbReference type="Proteomes" id="UP001595724">
    <property type="component" value="Unassembled WGS sequence"/>
</dbReference>
<comment type="caution">
    <text evidence="1">The sequence shown here is derived from an EMBL/GenBank/DDBJ whole genome shotgun (WGS) entry which is preliminary data.</text>
</comment>
<reference evidence="2" key="1">
    <citation type="journal article" date="2019" name="Int. J. Syst. Evol. Microbiol.">
        <title>The Global Catalogue of Microorganisms (GCM) 10K type strain sequencing project: providing services to taxonomists for standard genome sequencing and annotation.</title>
        <authorList>
            <consortium name="The Broad Institute Genomics Platform"/>
            <consortium name="The Broad Institute Genome Sequencing Center for Infectious Disease"/>
            <person name="Wu L."/>
            <person name="Ma J."/>
        </authorList>
    </citation>
    <scope>NUCLEOTIDE SEQUENCE [LARGE SCALE GENOMIC DNA]</scope>
    <source>
        <strain evidence="2">KCTC 42211</strain>
    </source>
</reference>
<evidence type="ECO:0000313" key="1">
    <source>
        <dbReference type="EMBL" id="MFC3659483.1"/>
    </source>
</evidence>
<dbReference type="RefSeq" id="WP_386706932.1">
    <property type="nucleotide sequence ID" value="NZ_JBHRYF010000001.1"/>
</dbReference>
<sequence length="65" mass="7149">MAAHSVLWAAMARPHTALPIEVGTGAWQPLDITPLLPIGDRFHGRRDFKLADPSVFELRFAQALA</sequence>
<name>A0ABV7US21_9GAMM</name>
<accession>A0ABV7US21</accession>
<evidence type="ECO:0000313" key="2">
    <source>
        <dbReference type="Proteomes" id="UP001595724"/>
    </source>
</evidence>
<dbReference type="EMBL" id="JBHRYF010000001">
    <property type="protein sequence ID" value="MFC3659483.1"/>
    <property type="molecule type" value="Genomic_DNA"/>
</dbReference>
<keyword evidence="2" id="KW-1185">Reference proteome</keyword>